<dbReference type="Proteomes" id="UP000663843">
    <property type="component" value="Unassembled WGS sequence"/>
</dbReference>
<dbReference type="EMBL" id="CAJMWT010003957">
    <property type="protein sequence ID" value="CAE6481656.1"/>
    <property type="molecule type" value="Genomic_DNA"/>
</dbReference>
<evidence type="ECO:0000313" key="2">
    <source>
        <dbReference type="EMBL" id="CAE6481656.1"/>
    </source>
</evidence>
<evidence type="ECO:0000313" key="3">
    <source>
        <dbReference type="Proteomes" id="UP000663843"/>
    </source>
</evidence>
<feature type="region of interest" description="Disordered" evidence="1">
    <location>
        <begin position="320"/>
        <end position="350"/>
    </location>
</feature>
<feature type="region of interest" description="Disordered" evidence="1">
    <location>
        <begin position="375"/>
        <end position="399"/>
    </location>
</feature>
<comment type="caution">
    <text evidence="2">The sequence shown here is derived from an EMBL/GenBank/DDBJ whole genome shotgun (WGS) entry which is preliminary data.</text>
</comment>
<dbReference type="AlphaFoldDB" id="A0A8H3GZC2"/>
<reference evidence="2" key="1">
    <citation type="submission" date="2021-01" db="EMBL/GenBank/DDBJ databases">
        <authorList>
            <person name="Kaushik A."/>
        </authorList>
    </citation>
    <scope>NUCLEOTIDE SEQUENCE</scope>
    <source>
        <strain evidence="2">AG2-2IIIB</strain>
    </source>
</reference>
<feature type="compositionally biased region" description="Low complexity" evidence="1">
    <location>
        <begin position="325"/>
        <end position="337"/>
    </location>
</feature>
<organism evidence="2 3">
    <name type="scientific">Rhizoctonia solani</name>
    <dbReference type="NCBI Taxonomy" id="456999"/>
    <lineage>
        <taxon>Eukaryota</taxon>
        <taxon>Fungi</taxon>
        <taxon>Dikarya</taxon>
        <taxon>Basidiomycota</taxon>
        <taxon>Agaricomycotina</taxon>
        <taxon>Agaricomycetes</taxon>
        <taxon>Cantharellales</taxon>
        <taxon>Ceratobasidiaceae</taxon>
        <taxon>Rhizoctonia</taxon>
    </lineage>
</organism>
<protein>
    <submittedName>
        <fullName evidence="2">Uncharacterized protein</fullName>
    </submittedName>
</protein>
<name>A0A8H3GZC2_9AGAM</name>
<feature type="region of interest" description="Disordered" evidence="1">
    <location>
        <begin position="276"/>
        <end position="297"/>
    </location>
</feature>
<sequence>MNNELNLDQPSTSGAAECLWPSLTLEPTINTQLSLSSSDEDLLKTPSPSPINVSVGTSSVACSSPLPEAIAEVESHCGLSTTVLEFRRQRFMIIWKETEKQWADTYKAPFPYSEDLEFRVKVQFAIRIVYDNPTQSLWRKMWDSIREYWTVSKVIARLQEESTRRRIRLWAEVDQYHSQDMELWETILDNDLVRREIELDVSRGCNITIPRLSPPGPGISYSGTSELSDLPPIRRSPEPHIALPRVWADRRSASDASSASQVSNVASIRDAIRWSPPPSFKADSTRKRRSSVYNDSLTGSFSGPTFDTIFIPPFKRIRHGETRRSTGALGGTSSTLGQEPDAPTEHDQSYNYGDFQDYAMLALALRRFNDPSSMGSFYPNHHRETTQHDALVTPDEQPQ</sequence>
<gene>
    <name evidence="2" type="ORF">RDB_LOCUS119125</name>
</gene>
<accession>A0A8H3GZC2</accession>
<proteinExistence type="predicted"/>
<evidence type="ECO:0000256" key="1">
    <source>
        <dbReference type="SAM" id="MobiDB-lite"/>
    </source>
</evidence>